<evidence type="ECO:0000256" key="4">
    <source>
        <dbReference type="ARBA" id="ARBA00022729"/>
    </source>
</evidence>
<keyword evidence="4" id="KW-0732">Signal</keyword>
<evidence type="ECO:0000313" key="7">
    <source>
        <dbReference type="Proteomes" id="UP001466331"/>
    </source>
</evidence>
<comment type="similarity">
    <text evidence="2">Belongs to the bacterial solute-binding protein 5 family.</text>
</comment>
<keyword evidence="7" id="KW-1185">Reference proteome</keyword>
<feature type="domain" description="Solute-binding protein family 5" evidence="5">
    <location>
        <begin position="69"/>
        <end position="429"/>
    </location>
</feature>
<organism evidence="6 7">
    <name type="scientific">Rarispira pelagica</name>
    <dbReference type="NCBI Taxonomy" id="3141764"/>
    <lineage>
        <taxon>Bacteria</taxon>
        <taxon>Pseudomonadati</taxon>
        <taxon>Spirochaetota</taxon>
        <taxon>Spirochaetia</taxon>
        <taxon>Winmispirales</taxon>
        <taxon>Winmispiraceae</taxon>
        <taxon>Rarispira</taxon>
    </lineage>
</organism>
<evidence type="ECO:0000259" key="5">
    <source>
        <dbReference type="Pfam" id="PF00496"/>
    </source>
</evidence>
<evidence type="ECO:0000313" key="6">
    <source>
        <dbReference type="EMBL" id="MEM5947047.1"/>
    </source>
</evidence>
<dbReference type="PANTHER" id="PTHR30290:SF10">
    <property type="entry name" value="PERIPLASMIC OLIGOPEPTIDE-BINDING PROTEIN-RELATED"/>
    <property type="match status" value="1"/>
</dbReference>
<dbReference type="EMBL" id="JBCHKQ010000001">
    <property type="protein sequence ID" value="MEM5947047.1"/>
    <property type="molecule type" value="Genomic_DNA"/>
</dbReference>
<evidence type="ECO:0000256" key="3">
    <source>
        <dbReference type="ARBA" id="ARBA00022448"/>
    </source>
</evidence>
<gene>
    <name evidence="6" type="ORF">WKV44_00660</name>
</gene>
<accession>A0ABU9U8Q7</accession>
<evidence type="ECO:0000256" key="2">
    <source>
        <dbReference type="ARBA" id="ARBA00005695"/>
    </source>
</evidence>
<keyword evidence="3" id="KW-0813">Transport</keyword>
<dbReference type="InterPro" id="IPR000914">
    <property type="entry name" value="SBP_5_dom"/>
</dbReference>
<dbReference type="Proteomes" id="UP001466331">
    <property type="component" value="Unassembled WGS sequence"/>
</dbReference>
<dbReference type="RefSeq" id="WP_420068501.1">
    <property type="nucleotide sequence ID" value="NZ_JBCHKQ010000001.1"/>
</dbReference>
<comment type="caution">
    <text evidence="6">The sequence shown here is derived from an EMBL/GenBank/DDBJ whole genome shotgun (WGS) entry which is preliminary data.</text>
</comment>
<proteinExistence type="inferred from homology"/>
<dbReference type="SUPFAM" id="SSF53850">
    <property type="entry name" value="Periplasmic binding protein-like II"/>
    <property type="match status" value="1"/>
</dbReference>
<protein>
    <submittedName>
        <fullName evidence="6">Peptide ABC transporter substrate-binding protein</fullName>
    </submittedName>
</protein>
<sequence length="536" mass="61635">MRKIQYAIALLILSLSITLLGAEEKVFSANITPFPDNLNPQRIDRVNEANIAIALYEGLVSYSPADLKPLPGVAYKWEWNNGYTEIRFFIRDNAFFSDGSPVTAEDFKRSWLYMIREGLTYASLLDVIEGAKEYREKKVDDSQVKITAESDKVLFLKLKHPAPYILSFLGHQAFVPINSKMDISKKWQPSKEIICNGPYMIETIEKEKIIMKKNPYYWDKEYPKIEKLIITSYEDRDKVMRLFNGDVIHWAPDGIDVSQLANRKALIINPLFSTTFYFFDARMEPWNNPDVRKALALLVDWSDARNPQKYFFPTATLVPSIPGYPEIEGITKQDKTKAMELLEKAGYAGGKGLPEMIIYCMEGTEEEFQQFTKVWKDEIGLKVTIKSFSTMKDFFSAIEQGGYSLSSITWLGDFPDPMTFLSLWQSTSGLNYAHYSSEEYDKLIEEANKKIGTERLSMLAEAEKFLLEKDVIVLPISNSPAINLIDLDWIDGWYPNPLDLHPFKYIDFMESTDEQGVIKYNLSNMSGAESRNRIYF</sequence>
<evidence type="ECO:0000256" key="1">
    <source>
        <dbReference type="ARBA" id="ARBA00004196"/>
    </source>
</evidence>
<dbReference type="PIRSF" id="PIRSF002741">
    <property type="entry name" value="MppA"/>
    <property type="match status" value="1"/>
</dbReference>
<dbReference type="PANTHER" id="PTHR30290">
    <property type="entry name" value="PERIPLASMIC BINDING COMPONENT OF ABC TRANSPORTER"/>
    <property type="match status" value="1"/>
</dbReference>
<dbReference type="InterPro" id="IPR039424">
    <property type="entry name" value="SBP_5"/>
</dbReference>
<dbReference type="Pfam" id="PF00496">
    <property type="entry name" value="SBP_bac_5"/>
    <property type="match status" value="1"/>
</dbReference>
<reference evidence="6 7" key="1">
    <citation type="submission" date="2024-03" db="EMBL/GenBank/DDBJ databases">
        <title>Ignisphaera cupida sp. nov., a hyperthermophilic hydrolytic archaeon from a hot spring of Kamchatka, and proposal of Ignisphaeraceae fam. nov.</title>
        <authorList>
            <person name="Podosokorskaya O.A."/>
            <person name="Elcheninov A.G."/>
            <person name="Maltseva A.I."/>
            <person name="Zayulina K.S."/>
            <person name="Novikov A."/>
            <person name="Merkel A.Y."/>
        </authorList>
    </citation>
    <scope>NUCLEOTIDE SEQUENCE [LARGE SCALE GENOMIC DNA]</scope>
    <source>
        <strain evidence="6 7">38H-sp</strain>
    </source>
</reference>
<dbReference type="Gene3D" id="3.10.105.10">
    <property type="entry name" value="Dipeptide-binding Protein, Domain 3"/>
    <property type="match status" value="1"/>
</dbReference>
<dbReference type="InterPro" id="IPR030678">
    <property type="entry name" value="Peptide/Ni-bd"/>
</dbReference>
<name>A0ABU9U8Q7_9SPIR</name>
<dbReference type="Gene3D" id="3.40.190.10">
    <property type="entry name" value="Periplasmic binding protein-like II"/>
    <property type="match status" value="1"/>
</dbReference>
<comment type="subcellular location">
    <subcellularLocation>
        <location evidence="1">Cell envelope</location>
    </subcellularLocation>
</comment>
<dbReference type="CDD" id="cd08504">
    <property type="entry name" value="PBP2_OppA"/>
    <property type="match status" value="1"/>
</dbReference>
<dbReference type="Gene3D" id="3.90.76.10">
    <property type="entry name" value="Dipeptide-binding Protein, Domain 1"/>
    <property type="match status" value="1"/>
</dbReference>